<dbReference type="Pfam" id="PF19054">
    <property type="entry name" value="DUF5753"/>
    <property type="match status" value="1"/>
</dbReference>
<sequence>MVNRRELDPERSPSAAFGVLLRRLRDERGWTQDQLGEHVGCSGAHISALEIGRRPPTERLVARCDQALGARGRLVSQSQAIRQTALLEGFPEYVSREAKAVEIRLYEVGVIPGVLQTSAYVQALTARTVERGAITPEQGEERISLIDRRRSALVRTPPPLVFVVLDESCLLRPVGGPGVMEEQLEQLIEFAALPNTVLQVAPFAMGDRRPLSLPLYLLTMENRSLVSYAESAQRGRLERDPASVVPLLTAYHQLQGATRESLQLSKCRKTKEKVLHFGSVSKIRSRAPMRCW</sequence>
<dbReference type="KEGG" id="sky:D0C37_10860"/>
<dbReference type="Proteomes" id="UP000259636">
    <property type="component" value="Chromosome"/>
</dbReference>
<dbReference type="InterPro" id="IPR010982">
    <property type="entry name" value="Lambda_DNA-bd_dom_sf"/>
</dbReference>
<dbReference type="CDD" id="cd00093">
    <property type="entry name" value="HTH_XRE"/>
    <property type="match status" value="1"/>
</dbReference>
<dbReference type="Pfam" id="PF13560">
    <property type="entry name" value="HTH_31"/>
    <property type="match status" value="1"/>
</dbReference>
<dbReference type="SUPFAM" id="SSF47413">
    <property type="entry name" value="lambda repressor-like DNA-binding domains"/>
    <property type="match status" value="1"/>
</dbReference>
<protein>
    <submittedName>
        <fullName evidence="2">XRE family transcriptional regulator</fullName>
    </submittedName>
</protein>
<dbReference type="PROSITE" id="PS50943">
    <property type="entry name" value="HTH_CROC1"/>
    <property type="match status" value="1"/>
</dbReference>
<reference evidence="2 3" key="1">
    <citation type="submission" date="2018-08" db="EMBL/GenBank/DDBJ databases">
        <authorList>
            <person name="Ferrada E.E."/>
            <person name="Latorre B.A."/>
        </authorList>
    </citation>
    <scope>NUCLEOTIDE SEQUENCE [LARGE SCALE GENOMIC DNA]</scope>
    <source>
        <strain evidence="2 3">VK-A60T</strain>
    </source>
</reference>
<dbReference type="GO" id="GO:0003677">
    <property type="term" value="F:DNA binding"/>
    <property type="evidence" value="ECO:0007669"/>
    <property type="project" value="InterPro"/>
</dbReference>
<evidence type="ECO:0000313" key="2">
    <source>
        <dbReference type="EMBL" id="AXQ55056.1"/>
    </source>
</evidence>
<feature type="domain" description="HTH cro/C1-type" evidence="1">
    <location>
        <begin position="21"/>
        <end position="75"/>
    </location>
</feature>
<evidence type="ECO:0000313" key="3">
    <source>
        <dbReference type="Proteomes" id="UP000259636"/>
    </source>
</evidence>
<evidence type="ECO:0000259" key="1">
    <source>
        <dbReference type="PROSITE" id="PS50943"/>
    </source>
</evidence>
<dbReference type="EMBL" id="CP031742">
    <property type="protein sequence ID" value="AXQ55056.1"/>
    <property type="molecule type" value="Genomic_DNA"/>
</dbReference>
<name>A0A385D9N6_9ACTN</name>
<organism evidence="2 3">
    <name type="scientific">Streptomyces koyangensis</name>
    <dbReference type="NCBI Taxonomy" id="188770"/>
    <lineage>
        <taxon>Bacteria</taxon>
        <taxon>Bacillati</taxon>
        <taxon>Actinomycetota</taxon>
        <taxon>Actinomycetes</taxon>
        <taxon>Kitasatosporales</taxon>
        <taxon>Streptomycetaceae</taxon>
        <taxon>Streptomyces</taxon>
        <taxon>Streptomyces aurantiacus group</taxon>
    </lineage>
</organism>
<gene>
    <name evidence="2" type="ORF">D0C37_10860</name>
</gene>
<dbReference type="AlphaFoldDB" id="A0A385D9N6"/>
<dbReference type="InterPro" id="IPR043917">
    <property type="entry name" value="DUF5753"/>
</dbReference>
<dbReference type="RefSeq" id="WP_117349207.1">
    <property type="nucleotide sequence ID" value="NZ_CP031742.1"/>
</dbReference>
<accession>A0A385D9N6</accession>
<dbReference type="SMART" id="SM00530">
    <property type="entry name" value="HTH_XRE"/>
    <property type="match status" value="1"/>
</dbReference>
<proteinExistence type="predicted"/>
<dbReference type="InterPro" id="IPR001387">
    <property type="entry name" value="Cro/C1-type_HTH"/>
</dbReference>
<dbReference type="GeneID" id="300114692"/>
<dbReference type="Gene3D" id="1.10.260.40">
    <property type="entry name" value="lambda repressor-like DNA-binding domains"/>
    <property type="match status" value="1"/>
</dbReference>